<keyword evidence="3" id="KW-0378">Hydrolase</keyword>
<dbReference type="SFLD" id="SFLDG01129">
    <property type="entry name" value="C1.5:_HAD__Beta-PGM__Phosphata"/>
    <property type="match status" value="1"/>
</dbReference>
<dbReference type="InterPro" id="IPR006439">
    <property type="entry name" value="HAD-SF_hydro_IA"/>
</dbReference>
<comment type="cofactor">
    <cofactor evidence="1">
        <name>Mg(2+)</name>
        <dbReference type="ChEBI" id="CHEBI:18420"/>
    </cofactor>
</comment>
<name>A0ABQ1VTX5_9BACL</name>
<dbReference type="InterPro" id="IPR023214">
    <property type="entry name" value="HAD_sf"/>
</dbReference>
<keyword evidence="6" id="KW-1185">Reference proteome</keyword>
<dbReference type="InterPro" id="IPR051400">
    <property type="entry name" value="HAD-like_hydrolase"/>
</dbReference>
<proteinExistence type="predicted"/>
<evidence type="ECO:0000313" key="5">
    <source>
        <dbReference type="EMBL" id="GGF96526.1"/>
    </source>
</evidence>
<dbReference type="SFLD" id="SFLDS00003">
    <property type="entry name" value="Haloacid_Dehalogenase"/>
    <property type="match status" value="1"/>
</dbReference>
<evidence type="ECO:0000313" key="6">
    <source>
        <dbReference type="Proteomes" id="UP000608420"/>
    </source>
</evidence>
<dbReference type="InterPro" id="IPR036412">
    <property type="entry name" value="HAD-like_sf"/>
</dbReference>
<organism evidence="5 6">
    <name type="scientific">Paenibacillus aceti</name>
    <dbReference type="NCBI Taxonomy" id="1820010"/>
    <lineage>
        <taxon>Bacteria</taxon>
        <taxon>Bacillati</taxon>
        <taxon>Bacillota</taxon>
        <taxon>Bacilli</taxon>
        <taxon>Bacillales</taxon>
        <taxon>Paenibacillaceae</taxon>
        <taxon>Paenibacillus</taxon>
    </lineage>
</organism>
<dbReference type="Pfam" id="PF13419">
    <property type="entry name" value="HAD_2"/>
    <property type="match status" value="1"/>
</dbReference>
<protein>
    <submittedName>
        <fullName evidence="5">Haloacid dehalogenase</fullName>
    </submittedName>
</protein>
<dbReference type="PANTHER" id="PTHR46470">
    <property type="entry name" value="N-ACYLNEURAMINATE-9-PHOSPHATASE"/>
    <property type="match status" value="1"/>
</dbReference>
<dbReference type="EMBL" id="BMIW01000009">
    <property type="protein sequence ID" value="GGF96526.1"/>
    <property type="molecule type" value="Genomic_DNA"/>
</dbReference>
<gene>
    <name evidence="5" type="ORF">GCM10010913_17730</name>
</gene>
<dbReference type="SUPFAM" id="SSF56784">
    <property type="entry name" value="HAD-like"/>
    <property type="match status" value="1"/>
</dbReference>
<dbReference type="NCBIfam" id="TIGR01549">
    <property type="entry name" value="HAD-SF-IA-v1"/>
    <property type="match status" value="1"/>
</dbReference>
<dbReference type="Gene3D" id="1.10.150.520">
    <property type="match status" value="1"/>
</dbReference>
<dbReference type="InterPro" id="IPR041492">
    <property type="entry name" value="HAD_2"/>
</dbReference>
<accession>A0ABQ1VTX5</accession>
<evidence type="ECO:0000256" key="1">
    <source>
        <dbReference type="ARBA" id="ARBA00001946"/>
    </source>
</evidence>
<evidence type="ECO:0000256" key="4">
    <source>
        <dbReference type="ARBA" id="ARBA00022842"/>
    </source>
</evidence>
<dbReference type="RefSeq" id="WP_120463741.1">
    <property type="nucleotide sequence ID" value="NZ_BMIW01000009.1"/>
</dbReference>
<sequence length="232" mass="27740">MIKAVVFDLDDTLISERKYIESGYLHISKVLCDKYHLFENELYQLLIDLFNESPKYVFNRLLDRFGIIYTHRDIQQLIEEYRNHIPSIEFYNDVLPNLEVLKQEKIKIGIITDGYANAQRQKLNALKAHCYFDEIIVTDELGREYWKPHPRSFEIIKSKLNVDYNEMIYIGDNPEKDFYISSIYPIKTIRINRCGFYSDRSYFRDIRESQSIISLNDLKTMVEKFDNVKCTK</sequence>
<evidence type="ECO:0000256" key="2">
    <source>
        <dbReference type="ARBA" id="ARBA00022723"/>
    </source>
</evidence>
<dbReference type="PANTHER" id="PTHR46470:SF2">
    <property type="entry name" value="GLYCERALDEHYDE 3-PHOSPHATE PHOSPHATASE"/>
    <property type="match status" value="1"/>
</dbReference>
<keyword evidence="4" id="KW-0460">Magnesium</keyword>
<dbReference type="PRINTS" id="PR00413">
    <property type="entry name" value="HADHALOGNASE"/>
</dbReference>
<dbReference type="Proteomes" id="UP000608420">
    <property type="component" value="Unassembled WGS sequence"/>
</dbReference>
<keyword evidence="2" id="KW-0479">Metal-binding</keyword>
<dbReference type="Gene3D" id="3.40.50.1000">
    <property type="entry name" value="HAD superfamily/HAD-like"/>
    <property type="match status" value="1"/>
</dbReference>
<comment type="caution">
    <text evidence="5">The sequence shown here is derived from an EMBL/GenBank/DDBJ whole genome shotgun (WGS) entry which is preliminary data.</text>
</comment>
<reference evidence="6" key="1">
    <citation type="journal article" date="2019" name="Int. J. Syst. Evol. Microbiol.">
        <title>The Global Catalogue of Microorganisms (GCM) 10K type strain sequencing project: providing services to taxonomists for standard genome sequencing and annotation.</title>
        <authorList>
            <consortium name="The Broad Institute Genomics Platform"/>
            <consortium name="The Broad Institute Genome Sequencing Center for Infectious Disease"/>
            <person name="Wu L."/>
            <person name="Ma J."/>
        </authorList>
    </citation>
    <scope>NUCLEOTIDE SEQUENCE [LARGE SCALE GENOMIC DNA]</scope>
    <source>
        <strain evidence="6">CGMCC 1.15420</strain>
    </source>
</reference>
<evidence type="ECO:0000256" key="3">
    <source>
        <dbReference type="ARBA" id="ARBA00022801"/>
    </source>
</evidence>